<dbReference type="Proteomes" id="UP000195985">
    <property type="component" value="Unassembled WGS sequence"/>
</dbReference>
<dbReference type="RefSeq" id="WP_086941741.1">
    <property type="nucleotide sequence ID" value="NZ_FONM01000003.1"/>
</dbReference>
<proteinExistence type="predicted"/>
<evidence type="ECO:0000313" key="2">
    <source>
        <dbReference type="Proteomes" id="UP000195985"/>
    </source>
</evidence>
<keyword evidence="2" id="KW-1185">Reference proteome</keyword>
<dbReference type="AlphaFoldDB" id="A0A1W1ID86"/>
<reference evidence="2" key="1">
    <citation type="submission" date="2016-04" db="EMBL/GenBank/DDBJ databases">
        <authorList>
            <person name="Strepis N."/>
        </authorList>
    </citation>
    <scope>NUCLEOTIDE SEQUENCE [LARGE SCALE GENOMIC DNA]</scope>
</reference>
<accession>A0A1W1ID86</accession>
<sequence length="168" mass="20046">MINEDIIAYYFSLNKRITRIKWRLRELQIDFYQQTMCSYCTSDENKLYSKGFPVESKVIELVDSEEQAKSRMAVMKFKQRHFLAYLKQISSADRYFLTHKYKWQEGGSNDRVERECFEEIQEIEEAARHRFKLVDDNRGSKLEKVCAAPTTGEQFTAHFEDMLKLLEV</sequence>
<dbReference type="STRING" id="43064.SAMN04488086_10338"/>
<organism evidence="1 2">
    <name type="scientific">Trichococcus pasteurii</name>
    <dbReference type="NCBI Taxonomy" id="43064"/>
    <lineage>
        <taxon>Bacteria</taxon>
        <taxon>Bacillati</taxon>
        <taxon>Bacillota</taxon>
        <taxon>Bacilli</taxon>
        <taxon>Lactobacillales</taxon>
        <taxon>Carnobacteriaceae</taxon>
        <taxon>Trichococcus</taxon>
    </lineage>
</organism>
<dbReference type="EMBL" id="FWEY01000001">
    <property type="protein sequence ID" value="SLM50871.1"/>
    <property type="molecule type" value="Genomic_DNA"/>
</dbReference>
<dbReference type="OrthoDB" id="2181747at2"/>
<protein>
    <submittedName>
        <fullName evidence="1">Uncharacterized protein</fullName>
    </submittedName>
</protein>
<name>A0A1W1ID86_9LACT</name>
<gene>
    <name evidence="1" type="ORF">TPAS_543</name>
</gene>
<evidence type="ECO:0000313" key="1">
    <source>
        <dbReference type="EMBL" id="SLM50871.1"/>
    </source>
</evidence>